<dbReference type="InterPro" id="IPR043443">
    <property type="entry name" value="FYB1/2-like"/>
</dbReference>
<feature type="region of interest" description="Disordered" evidence="4">
    <location>
        <begin position="642"/>
        <end position="691"/>
    </location>
</feature>
<dbReference type="Proteomes" id="UP001652641">
    <property type="component" value="Chromosome 4"/>
</dbReference>
<dbReference type="PANTHER" id="PTHR16830">
    <property type="entry name" value="SH2 CONTAINING ADAPTOR PRAM-1 RELATED"/>
    <property type="match status" value="1"/>
</dbReference>
<dbReference type="SMART" id="SM00326">
    <property type="entry name" value="SH3"/>
    <property type="match status" value="1"/>
</dbReference>
<sequence length="873" mass="95594">MITCDVTKPIRMFWLRSPHPCLICLFAHLRSAMITIDTKADVKSLMAKFNTAGNPTEEVSVNSRPFRVSGQNSPSGVQAKKNLFNNQGSASPPAGPSNVPKFGSPKPPLAVKPLSEDKPDKEPKPPFLKPTGVGQRFGPQANSATRDPEAKVGFPKPIGPKPVTVPKEDSKPVFPWPPANKPAPHNVNQDHDLKPPGPKPGSHPPTSETEQKQAFPKLAGVKGKFASASQDHDPKPLFPKPAFAQKPSLSTDDTHEDESPTKTASLQRGPLHPLGPKAKATPFKPAREDQEIKDHGGEASSSPFSGVVLKPAASRGSPGLAKNTEEKKEDRKIDAAKNIFLSKMNQEEPASGAPPAKFPKAPSKLTVAGSWGQSQEREKGDKNSAPPKQKPLPPLFTLGPPPPKPSRPPNVDLTKFRKAASGNSTSKGQTSYSTTSLPPPPASHPASQPPLPASHPPQPPVPSLPPRNIKPPLDLKSPINEENQDGVMHSDGPGNLDEEQDSEGETYEDIEASKEREKKREKEEKKRLELEKKEQKEREKKEQEIKKKFKLTGPIEVIHQAKACCDVKGGKNELSFKQGEQIEIIRITDNPEGKWLGRTARGSYGYIRTTAVEIDYDSLKVKKTSLGALASRALEDDQEVYDDVAEQDDVSSHSQSGSGGMFPPPPPDDDIYDGIEEEDADDGSTLQVEEKSNSWSWGILKMLKGKDDRKKSIREKPKVSESDNNEGSSFPSPPKQLDVGDEVYDDVDASDFPAPPAELSQGAKAKTEEKDLKKLKKQEKEEKDFRKKFKYDGEIRVLYSTKVAPALTSKRWGTRDLQVKPGESLEVIQSTDDTKVLCRNEEGKYGYVLRSYLVDNDGEIYDDIADGCIYDND</sequence>
<feature type="compositionally biased region" description="Low complexity" evidence="4">
    <location>
        <begin position="349"/>
        <end position="364"/>
    </location>
</feature>
<evidence type="ECO:0000313" key="6">
    <source>
        <dbReference type="Proteomes" id="UP001652641"/>
    </source>
</evidence>
<dbReference type="CDD" id="cd11867">
    <property type="entry name" value="hSH3_ADAP"/>
    <property type="match status" value="1"/>
</dbReference>
<dbReference type="CDD" id="cd00174">
    <property type="entry name" value="SH3"/>
    <property type="match status" value="1"/>
</dbReference>
<proteinExistence type="predicted"/>
<evidence type="ECO:0000256" key="3">
    <source>
        <dbReference type="PROSITE-ProRule" id="PRU00192"/>
    </source>
</evidence>
<accession>A0ABM5AED1</accession>
<dbReference type="InterPro" id="IPR035540">
    <property type="entry name" value="FYB_hSH3"/>
</dbReference>
<dbReference type="RefSeq" id="XP_072613147.1">
    <property type="nucleotide sequence ID" value="XM_072757046.1"/>
</dbReference>
<dbReference type="PANTHER" id="PTHR16830:SF13">
    <property type="entry name" value="FYN-BINDING PROTEIN 1"/>
    <property type="match status" value="1"/>
</dbReference>
<dbReference type="GeneID" id="112933536"/>
<feature type="domain" description="SH3" evidence="5">
    <location>
        <begin position="790"/>
        <end position="858"/>
    </location>
</feature>
<feature type="compositionally biased region" description="Basic and acidic residues" evidence="4">
    <location>
        <begin position="323"/>
        <end position="335"/>
    </location>
</feature>
<protein>
    <submittedName>
        <fullName evidence="7">FYN-binding protein 1 isoform X1</fullName>
    </submittedName>
</protein>
<evidence type="ECO:0000259" key="5">
    <source>
        <dbReference type="PROSITE" id="PS50002"/>
    </source>
</evidence>
<dbReference type="SUPFAM" id="SSF50044">
    <property type="entry name" value="SH3-domain"/>
    <property type="match status" value="2"/>
</dbReference>
<keyword evidence="1 3" id="KW-0728">SH3 domain</keyword>
<keyword evidence="6" id="KW-1185">Reference proteome</keyword>
<feature type="compositionally biased region" description="Pro residues" evidence="4">
    <location>
        <begin position="388"/>
        <end position="408"/>
    </location>
</feature>
<evidence type="ECO:0000313" key="7">
    <source>
        <dbReference type="RefSeq" id="XP_072613147.1"/>
    </source>
</evidence>
<feature type="compositionally biased region" description="Basic and acidic residues" evidence="4">
    <location>
        <begin position="706"/>
        <end position="721"/>
    </location>
</feature>
<dbReference type="PROSITE" id="PS50002">
    <property type="entry name" value="SH3"/>
    <property type="match status" value="2"/>
</dbReference>
<evidence type="ECO:0000256" key="2">
    <source>
        <dbReference type="ARBA" id="ARBA00022553"/>
    </source>
</evidence>
<feature type="region of interest" description="Disordered" evidence="4">
    <location>
        <begin position="706"/>
        <end position="781"/>
    </location>
</feature>
<feature type="compositionally biased region" description="Acidic residues" evidence="4">
    <location>
        <begin position="667"/>
        <end position="682"/>
    </location>
</feature>
<reference evidence="7" key="1">
    <citation type="submission" date="2025-08" db="UniProtKB">
        <authorList>
            <consortium name="RefSeq"/>
        </authorList>
    </citation>
    <scope>IDENTIFICATION</scope>
    <source>
        <tissue evidence="7">Cell line</tissue>
    </source>
</reference>
<feature type="compositionally biased region" description="Polar residues" evidence="4">
    <location>
        <begin position="54"/>
        <end position="76"/>
    </location>
</feature>
<dbReference type="Pfam" id="PF07653">
    <property type="entry name" value="SH3_2"/>
    <property type="match status" value="1"/>
</dbReference>
<feature type="compositionally biased region" description="Basic and acidic residues" evidence="4">
    <location>
        <begin position="114"/>
        <end position="124"/>
    </location>
</feature>
<dbReference type="Pfam" id="PF14603">
    <property type="entry name" value="hSH3"/>
    <property type="match status" value="1"/>
</dbReference>
<dbReference type="InterPro" id="IPR036028">
    <property type="entry name" value="SH3-like_dom_sf"/>
</dbReference>
<feature type="compositionally biased region" description="Pro residues" evidence="4">
    <location>
        <begin position="437"/>
        <end position="469"/>
    </location>
</feature>
<evidence type="ECO:0000256" key="4">
    <source>
        <dbReference type="SAM" id="MobiDB-lite"/>
    </source>
</evidence>
<feature type="compositionally biased region" description="Acidic residues" evidence="4">
    <location>
        <begin position="739"/>
        <end position="749"/>
    </location>
</feature>
<keyword evidence="2" id="KW-0597">Phosphoprotein</keyword>
<feature type="region of interest" description="Disordered" evidence="4">
    <location>
        <begin position="54"/>
        <end position="544"/>
    </location>
</feature>
<feature type="compositionally biased region" description="Basic and acidic residues" evidence="4">
    <location>
        <begin position="511"/>
        <end position="544"/>
    </location>
</feature>
<dbReference type="Gene3D" id="2.30.30.40">
    <property type="entry name" value="SH3 Domains"/>
    <property type="match status" value="2"/>
</dbReference>
<feature type="compositionally biased region" description="Acidic residues" evidence="4">
    <location>
        <begin position="496"/>
        <end position="510"/>
    </location>
</feature>
<feature type="compositionally biased region" description="Basic and acidic residues" evidence="4">
    <location>
        <begin position="285"/>
        <end position="297"/>
    </location>
</feature>
<dbReference type="InterPro" id="IPR001452">
    <property type="entry name" value="SH3_domain"/>
</dbReference>
<feature type="compositionally biased region" description="Basic and acidic residues" evidence="4">
    <location>
        <begin position="765"/>
        <end position="781"/>
    </location>
</feature>
<feature type="domain" description="SH3" evidence="5">
    <location>
        <begin position="556"/>
        <end position="617"/>
    </location>
</feature>
<organism evidence="6 7">
    <name type="scientific">Vulpes vulpes</name>
    <name type="common">Red fox</name>
    <dbReference type="NCBI Taxonomy" id="9627"/>
    <lineage>
        <taxon>Eukaryota</taxon>
        <taxon>Metazoa</taxon>
        <taxon>Chordata</taxon>
        <taxon>Craniata</taxon>
        <taxon>Vertebrata</taxon>
        <taxon>Euteleostomi</taxon>
        <taxon>Mammalia</taxon>
        <taxon>Eutheria</taxon>
        <taxon>Laurasiatheria</taxon>
        <taxon>Carnivora</taxon>
        <taxon>Caniformia</taxon>
        <taxon>Canidae</taxon>
        <taxon>Vulpes</taxon>
    </lineage>
</organism>
<gene>
    <name evidence="7" type="primary">FYB1</name>
</gene>
<dbReference type="InterPro" id="IPR029294">
    <property type="entry name" value="hSH3"/>
</dbReference>
<evidence type="ECO:0000256" key="1">
    <source>
        <dbReference type="ARBA" id="ARBA00022443"/>
    </source>
</evidence>
<name>A0ABM5AED1_VULVU</name>